<dbReference type="PROSITE" id="PS51724">
    <property type="entry name" value="SPOR"/>
    <property type="match status" value="1"/>
</dbReference>
<accession>A0ABV8RYM4</accession>
<feature type="compositionally biased region" description="Low complexity" evidence="1">
    <location>
        <begin position="189"/>
        <end position="201"/>
    </location>
</feature>
<dbReference type="Pfam" id="PF05036">
    <property type="entry name" value="SPOR"/>
    <property type="match status" value="1"/>
</dbReference>
<dbReference type="InterPro" id="IPR052521">
    <property type="entry name" value="Cell_div_SPOR-domain"/>
</dbReference>
<proteinExistence type="predicted"/>
<dbReference type="Proteomes" id="UP001595756">
    <property type="component" value="Unassembled WGS sequence"/>
</dbReference>
<protein>
    <submittedName>
        <fullName evidence="4">SPOR domain-containing protein</fullName>
    </submittedName>
</protein>
<feature type="domain" description="SPOR" evidence="3">
    <location>
        <begin position="201"/>
        <end position="281"/>
    </location>
</feature>
<feature type="compositionally biased region" description="Low complexity" evidence="1">
    <location>
        <begin position="84"/>
        <end position="94"/>
    </location>
</feature>
<gene>
    <name evidence="4" type="ORF">ACFO0J_10575</name>
</gene>
<keyword evidence="2" id="KW-0812">Transmembrane</keyword>
<keyword evidence="2" id="KW-0472">Membrane</keyword>
<feature type="region of interest" description="Disordered" evidence="1">
    <location>
        <begin position="74"/>
        <end position="201"/>
    </location>
</feature>
<dbReference type="InterPro" id="IPR036680">
    <property type="entry name" value="SPOR-like_sf"/>
</dbReference>
<dbReference type="EMBL" id="JBHSDY010000006">
    <property type="protein sequence ID" value="MFC4298485.1"/>
    <property type="molecule type" value="Genomic_DNA"/>
</dbReference>
<name>A0ABV8RYM4_9BURK</name>
<evidence type="ECO:0000256" key="2">
    <source>
        <dbReference type="SAM" id="Phobius"/>
    </source>
</evidence>
<dbReference type="PRINTS" id="PR01217">
    <property type="entry name" value="PRICHEXTENSN"/>
</dbReference>
<feature type="compositionally biased region" description="Basic and acidic residues" evidence="1">
    <location>
        <begin position="146"/>
        <end position="178"/>
    </location>
</feature>
<dbReference type="PANTHER" id="PTHR38687">
    <property type="entry name" value="CELL DIVISION PROTEIN DEDD-RELATED"/>
    <property type="match status" value="1"/>
</dbReference>
<dbReference type="InterPro" id="IPR007730">
    <property type="entry name" value="SPOR-like_dom"/>
</dbReference>
<dbReference type="PANTHER" id="PTHR38687:SF1">
    <property type="entry name" value="CELL DIVISION PROTEIN DEDD"/>
    <property type="match status" value="1"/>
</dbReference>
<dbReference type="Gene3D" id="3.30.70.1070">
    <property type="entry name" value="Sporulation related repeat"/>
    <property type="match status" value="1"/>
</dbReference>
<evidence type="ECO:0000256" key="1">
    <source>
        <dbReference type="SAM" id="MobiDB-lite"/>
    </source>
</evidence>
<evidence type="ECO:0000313" key="5">
    <source>
        <dbReference type="Proteomes" id="UP001595756"/>
    </source>
</evidence>
<feature type="transmembrane region" description="Helical" evidence="2">
    <location>
        <begin position="35"/>
        <end position="53"/>
    </location>
</feature>
<sequence length="281" mass="29134">MFFRKGTETGQRAPARSAGTEAQLRELRVKARRRLIGALALVLAAFIVVPWLFDEPVPDDAHAPIVVPAPVAGLPPATEPAPSPDTASPDSAPTDAERNPGPLAAASGDGDVEPADPSQSSEPPRLAPPAVTAAPEPPARTQPEPSSEKPAAEPAKPKPADRAAVEKPAAKPADRTDDGSVALALLSGKAPPAAEPAKPKPAAAGRYYLQVAAYTTEQDANARRDSLRQAGVSDAYVERGQSNGRTVYRLRVGPFGSHEAAQAAQARLRALGYQNGLISGK</sequence>
<keyword evidence="2" id="KW-1133">Transmembrane helix</keyword>
<dbReference type="SUPFAM" id="SSF110997">
    <property type="entry name" value="Sporulation related repeat"/>
    <property type="match status" value="1"/>
</dbReference>
<keyword evidence="5" id="KW-1185">Reference proteome</keyword>
<organism evidence="4 5">
    <name type="scientific">Castellaniella hirudinis</name>
    <dbReference type="NCBI Taxonomy" id="1144617"/>
    <lineage>
        <taxon>Bacteria</taxon>
        <taxon>Pseudomonadati</taxon>
        <taxon>Pseudomonadota</taxon>
        <taxon>Betaproteobacteria</taxon>
        <taxon>Burkholderiales</taxon>
        <taxon>Alcaligenaceae</taxon>
        <taxon>Castellaniella</taxon>
    </lineage>
</organism>
<evidence type="ECO:0000259" key="3">
    <source>
        <dbReference type="PROSITE" id="PS51724"/>
    </source>
</evidence>
<evidence type="ECO:0000313" key="4">
    <source>
        <dbReference type="EMBL" id="MFC4298485.1"/>
    </source>
</evidence>
<comment type="caution">
    <text evidence="4">The sequence shown here is derived from an EMBL/GenBank/DDBJ whole genome shotgun (WGS) entry which is preliminary data.</text>
</comment>
<dbReference type="RefSeq" id="WP_376813047.1">
    <property type="nucleotide sequence ID" value="NZ_JBHSDY010000006.1"/>
</dbReference>
<reference evidence="5" key="1">
    <citation type="journal article" date="2019" name="Int. J. Syst. Evol. Microbiol.">
        <title>The Global Catalogue of Microorganisms (GCM) 10K type strain sequencing project: providing services to taxonomists for standard genome sequencing and annotation.</title>
        <authorList>
            <consortium name="The Broad Institute Genomics Platform"/>
            <consortium name="The Broad Institute Genome Sequencing Center for Infectious Disease"/>
            <person name="Wu L."/>
            <person name="Ma J."/>
        </authorList>
    </citation>
    <scope>NUCLEOTIDE SEQUENCE [LARGE SCALE GENOMIC DNA]</scope>
    <source>
        <strain evidence="5">CGMCC 1.19029</strain>
    </source>
</reference>
<feature type="region of interest" description="Disordered" evidence="1">
    <location>
        <begin position="1"/>
        <end position="20"/>
    </location>
</feature>